<protein>
    <recommendedName>
        <fullName evidence="8">7-cyano-7-deazaguanine synthase</fullName>
        <ecNumber evidence="8">6.3.4.20</ecNumber>
    </recommendedName>
</protein>
<evidence type="ECO:0000256" key="3">
    <source>
        <dbReference type="ARBA" id="ARBA00022723"/>
    </source>
</evidence>
<dbReference type="InterPro" id="IPR018317">
    <property type="entry name" value="QueC"/>
</dbReference>
<dbReference type="PIRSF" id="PIRSF006293">
    <property type="entry name" value="ExsB"/>
    <property type="match status" value="1"/>
</dbReference>
<evidence type="ECO:0000256" key="5">
    <source>
        <dbReference type="ARBA" id="ARBA00022833"/>
    </source>
</evidence>
<comment type="similarity">
    <text evidence="7">Belongs to the QueC family.</text>
</comment>
<dbReference type="Gene3D" id="3.40.50.620">
    <property type="entry name" value="HUPs"/>
    <property type="match status" value="1"/>
</dbReference>
<keyword evidence="3" id="KW-0479">Metal-binding</keyword>
<evidence type="ECO:0000313" key="11">
    <source>
        <dbReference type="Proteomes" id="UP001432401"/>
    </source>
</evidence>
<evidence type="ECO:0000256" key="7">
    <source>
        <dbReference type="ARBA" id="ARBA00037993"/>
    </source>
</evidence>
<proteinExistence type="inferred from homology"/>
<evidence type="ECO:0000256" key="2">
    <source>
        <dbReference type="ARBA" id="ARBA00022598"/>
    </source>
</evidence>
<evidence type="ECO:0000256" key="9">
    <source>
        <dbReference type="ARBA" id="ARBA00047890"/>
    </source>
</evidence>
<accession>A0ABV1ZWP8</accession>
<keyword evidence="5" id="KW-0862">Zinc</keyword>
<dbReference type="PANTHER" id="PTHR42914:SF1">
    <property type="entry name" value="7-CYANO-7-DEAZAGUANINE SYNTHASE"/>
    <property type="match status" value="1"/>
</dbReference>
<dbReference type="Proteomes" id="UP001432401">
    <property type="component" value="Unassembled WGS sequence"/>
</dbReference>
<gene>
    <name evidence="10" type="ORF">ABUK86_17195</name>
</gene>
<keyword evidence="4" id="KW-0547">Nucleotide-binding</keyword>
<evidence type="ECO:0000256" key="8">
    <source>
        <dbReference type="ARBA" id="ARBA00039149"/>
    </source>
</evidence>
<dbReference type="SUPFAM" id="SSF52402">
    <property type="entry name" value="Adenine nucleotide alpha hydrolases-like"/>
    <property type="match status" value="1"/>
</dbReference>
<reference evidence="10 11" key="1">
    <citation type="submission" date="2024-06" db="EMBL/GenBank/DDBJ databases">
        <authorList>
            <person name="Bataeva Y.V."/>
            <person name="Grigorian L.N."/>
            <person name="Solomentsev V.I."/>
        </authorList>
    </citation>
    <scope>NUCLEOTIDE SEQUENCE [LARGE SCALE GENOMIC DNA]</scope>
    <source>
        <strain evidence="11">SCPM-O-B-12605 (RCAM04882)</strain>
    </source>
</reference>
<dbReference type="RefSeq" id="WP_267949414.1">
    <property type="nucleotide sequence ID" value="NZ_JBEQNA010000011.1"/>
</dbReference>
<keyword evidence="2" id="KW-0436">Ligase</keyword>
<evidence type="ECO:0000256" key="4">
    <source>
        <dbReference type="ARBA" id="ARBA00022741"/>
    </source>
</evidence>
<dbReference type="EMBL" id="JBEQNB010000009">
    <property type="protein sequence ID" value="MES0835517.1"/>
    <property type="molecule type" value="Genomic_DNA"/>
</dbReference>
<dbReference type="Pfam" id="PF06508">
    <property type="entry name" value="QueC"/>
    <property type="match status" value="1"/>
</dbReference>
<evidence type="ECO:0000313" key="10">
    <source>
        <dbReference type="EMBL" id="MES0835517.1"/>
    </source>
</evidence>
<evidence type="ECO:0000256" key="6">
    <source>
        <dbReference type="ARBA" id="ARBA00022840"/>
    </source>
</evidence>
<comment type="caution">
    <text evidence="10">The sequence shown here is derived from an EMBL/GenBank/DDBJ whole genome shotgun (WGS) entry which is preliminary data.</text>
</comment>
<keyword evidence="6" id="KW-0067">ATP-binding</keyword>
<dbReference type="EC" id="6.3.4.20" evidence="8"/>
<organism evidence="10 11">
    <name type="scientific">Nocardiopsis tropica</name>
    <dbReference type="NCBI Taxonomy" id="109330"/>
    <lineage>
        <taxon>Bacteria</taxon>
        <taxon>Bacillati</taxon>
        <taxon>Actinomycetota</taxon>
        <taxon>Actinomycetes</taxon>
        <taxon>Streptosporangiales</taxon>
        <taxon>Nocardiopsidaceae</taxon>
        <taxon>Nocardiopsis</taxon>
    </lineage>
</organism>
<comment type="catalytic activity">
    <reaction evidence="9">
        <text>7-carboxy-7-carbaguanine + NH4(+) + 2 ATP = 7-cyano-7-carbaguanine + 2 AMP + 2 diphosphate + 2 H(+)</text>
        <dbReference type="Rhea" id="RHEA:27982"/>
        <dbReference type="ChEBI" id="CHEBI:15378"/>
        <dbReference type="ChEBI" id="CHEBI:28938"/>
        <dbReference type="ChEBI" id="CHEBI:30616"/>
        <dbReference type="ChEBI" id="CHEBI:33019"/>
        <dbReference type="ChEBI" id="CHEBI:45075"/>
        <dbReference type="ChEBI" id="CHEBI:61036"/>
        <dbReference type="ChEBI" id="CHEBI:456215"/>
        <dbReference type="EC" id="6.3.4.20"/>
    </reaction>
</comment>
<dbReference type="PANTHER" id="PTHR42914">
    <property type="entry name" value="7-CYANO-7-DEAZAGUANINE SYNTHASE"/>
    <property type="match status" value="1"/>
</dbReference>
<keyword evidence="11" id="KW-1185">Reference proteome</keyword>
<name>A0ABV1ZWP8_9ACTN</name>
<dbReference type="CDD" id="cd01995">
    <property type="entry name" value="QueC-like"/>
    <property type="match status" value="1"/>
</dbReference>
<comment type="pathway">
    <text evidence="1">Purine metabolism; 7-cyano-7-deazaguanine biosynthesis.</text>
</comment>
<dbReference type="InterPro" id="IPR014729">
    <property type="entry name" value="Rossmann-like_a/b/a_fold"/>
</dbReference>
<evidence type="ECO:0000256" key="1">
    <source>
        <dbReference type="ARBA" id="ARBA00005061"/>
    </source>
</evidence>
<sequence length="230" mass="23902">MSDLVLLSGGMDSATALALSAQEGRAGAVLNINYSQRNAAEIQSARSLAEHYGVDYHFIDLSSWGAKLRSSFTDPTIDVPSGPYSNGVYGDGGADSTGVTVVPSRNGTFVFAALGIAQTLGHDRVVTAVHADDHDVYPDTRPEFIAAVNTAALLSTSGTVTVHTPFSRTSKAGIGKIGRSLGVPYELTWSCYSAGPSHCGTCGTCILRHDALTAGGHTDPTVYAVVPELV</sequence>